<organism evidence="1 2">
    <name type="scientific">Mycena citricolor</name>
    <dbReference type="NCBI Taxonomy" id="2018698"/>
    <lineage>
        <taxon>Eukaryota</taxon>
        <taxon>Fungi</taxon>
        <taxon>Dikarya</taxon>
        <taxon>Basidiomycota</taxon>
        <taxon>Agaricomycotina</taxon>
        <taxon>Agaricomycetes</taxon>
        <taxon>Agaricomycetidae</taxon>
        <taxon>Agaricales</taxon>
        <taxon>Marasmiineae</taxon>
        <taxon>Mycenaceae</taxon>
        <taxon>Mycena</taxon>
    </lineage>
</organism>
<gene>
    <name evidence="1" type="ORF">MYCIT1_LOCUS38479</name>
</gene>
<evidence type="ECO:0000313" key="2">
    <source>
        <dbReference type="Proteomes" id="UP001295794"/>
    </source>
</evidence>
<proteinExistence type="predicted"/>
<keyword evidence="2" id="KW-1185">Reference proteome</keyword>
<evidence type="ECO:0000313" key="1">
    <source>
        <dbReference type="EMBL" id="CAK5284934.1"/>
    </source>
</evidence>
<name>A0AAD2K8F1_9AGAR</name>
<accession>A0AAD2K8F1</accession>
<dbReference type="AlphaFoldDB" id="A0AAD2K8F1"/>
<sequence length="65" mass="7902">MDKCIKILRPHQIPSRATFQMRGSTHCIGARLRICQRYWECWLVAHVCEWLDRNQRRKEGENGRY</sequence>
<reference evidence="1" key="1">
    <citation type="submission" date="2023-11" db="EMBL/GenBank/DDBJ databases">
        <authorList>
            <person name="De Vega J J."/>
            <person name="De Vega J J."/>
        </authorList>
    </citation>
    <scope>NUCLEOTIDE SEQUENCE</scope>
</reference>
<dbReference type="Proteomes" id="UP001295794">
    <property type="component" value="Unassembled WGS sequence"/>
</dbReference>
<comment type="caution">
    <text evidence="1">The sequence shown here is derived from an EMBL/GenBank/DDBJ whole genome shotgun (WGS) entry which is preliminary data.</text>
</comment>
<protein>
    <submittedName>
        <fullName evidence="1">Uncharacterized protein</fullName>
    </submittedName>
</protein>
<dbReference type="EMBL" id="CAVNYO010000481">
    <property type="protein sequence ID" value="CAK5284934.1"/>
    <property type="molecule type" value="Genomic_DNA"/>
</dbReference>